<dbReference type="CDD" id="cd09124">
    <property type="entry name" value="PLDc_like_TrmB_middle"/>
    <property type="match status" value="1"/>
</dbReference>
<dbReference type="PANTHER" id="PTHR34293">
    <property type="entry name" value="HTH-TYPE TRANSCRIPTIONAL REGULATOR TRMBL2"/>
    <property type="match status" value="1"/>
</dbReference>
<protein>
    <submittedName>
        <fullName evidence="2">Sugar-specific transcriptional regulator TrmB</fullName>
    </submittedName>
</protein>
<dbReference type="InterPro" id="IPR036390">
    <property type="entry name" value="WH_DNA-bd_sf"/>
</dbReference>
<dbReference type="Pfam" id="PF01978">
    <property type="entry name" value="TrmB"/>
    <property type="match status" value="1"/>
</dbReference>
<dbReference type="Gene3D" id="1.10.10.10">
    <property type="entry name" value="Winged helix-like DNA-binding domain superfamily/Winged helix DNA-binding domain"/>
    <property type="match status" value="1"/>
</dbReference>
<evidence type="ECO:0000259" key="1">
    <source>
        <dbReference type="Pfam" id="PF01978"/>
    </source>
</evidence>
<organism evidence="2 3">
    <name type="scientific">Alkalibacterium gilvum</name>
    <dbReference type="NCBI Taxonomy" id="1130080"/>
    <lineage>
        <taxon>Bacteria</taxon>
        <taxon>Bacillati</taxon>
        <taxon>Bacillota</taxon>
        <taxon>Bacilli</taxon>
        <taxon>Lactobacillales</taxon>
        <taxon>Carnobacteriaceae</taxon>
        <taxon>Alkalibacterium</taxon>
    </lineage>
</organism>
<evidence type="ECO:0000313" key="3">
    <source>
        <dbReference type="Proteomes" id="UP000198564"/>
    </source>
</evidence>
<dbReference type="PANTHER" id="PTHR34293:SF1">
    <property type="entry name" value="HTH-TYPE TRANSCRIPTIONAL REGULATOR TRMBL2"/>
    <property type="match status" value="1"/>
</dbReference>
<dbReference type="InterPro" id="IPR036388">
    <property type="entry name" value="WH-like_DNA-bd_sf"/>
</dbReference>
<dbReference type="InterPro" id="IPR051797">
    <property type="entry name" value="TrmB-like"/>
</dbReference>
<dbReference type="EMBL" id="FNYW01000016">
    <property type="protein sequence ID" value="SEI74870.1"/>
    <property type="molecule type" value="Genomic_DNA"/>
</dbReference>
<gene>
    <name evidence="2" type="ORF">SAMN04488113_11618</name>
</gene>
<dbReference type="OrthoDB" id="1493540at2"/>
<keyword evidence="3" id="KW-1185">Reference proteome</keyword>
<dbReference type="InterPro" id="IPR002831">
    <property type="entry name" value="Tscrpt_reg_TrmB_N"/>
</dbReference>
<dbReference type="SUPFAM" id="SSF46785">
    <property type="entry name" value="Winged helix' DNA-binding domain"/>
    <property type="match status" value="1"/>
</dbReference>
<name>A0A1H6TEZ7_9LACT</name>
<feature type="domain" description="Transcription regulator TrmB N-terminal" evidence="1">
    <location>
        <begin position="8"/>
        <end position="76"/>
    </location>
</feature>
<sequence length="268" mass="30829">MESLINVLKKLKFTEYESKVYIALLENGSCTGYKLSKVSGVPRSKIYRILETLVSQGVVEQSTAENSSLYQAISPEQLSALLESSFKETLSTFKEESALISMEKSNHTIWELEEWRSILSKIKMHVSEAKSSLLIQVWVDELDDELTALINQKQQELDDVVIVLYDRHKEYQTTLTNYYAHGFEQDKLSEIGHRWITIVSDRADVLYATVPFKGKPKAIHTKNPILSFFASEYVIHDAYCLRLIDNFPEQIKNQYGEDMKGLRNLFSI</sequence>
<reference evidence="3" key="1">
    <citation type="submission" date="2016-10" db="EMBL/GenBank/DDBJ databases">
        <authorList>
            <person name="Varghese N."/>
            <person name="Submissions S."/>
        </authorList>
    </citation>
    <scope>NUCLEOTIDE SEQUENCE [LARGE SCALE GENOMIC DNA]</scope>
    <source>
        <strain evidence="3">DSM 25751</strain>
    </source>
</reference>
<dbReference type="Proteomes" id="UP000198564">
    <property type="component" value="Unassembled WGS sequence"/>
</dbReference>
<dbReference type="AlphaFoldDB" id="A0A1H6TEZ7"/>
<dbReference type="STRING" id="1130080.SAMN04488113_11618"/>
<proteinExistence type="predicted"/>
<evidence type="ECO:0000313" key="2">
    <source>
        <dbReference type="EMBL" id="SEI74870.1"/>
    </source>
</evidence>
<accession>A0A1H6TEZ7</accession>
<dbReference type="RefSeq" id="WP_091634437.1">
    <property type="nucleotide sequence ID" value="NZ_FNYW01000016.1"/>
</dbReference>